<dbReference type="PROSITE" id="PS50893">
    <property type="entry name" value="ABC_TRANSPORTER_2"/>
    <property type="match status" value="2"/>
</dbReference>
<proteinExistence type="predicted"/>
<dbReference type="Pfam" id="PF00005">
    <property type="entry name" value="ABC_tran"/>
    <property type="match status" value="2"/>
</dbReference>
<dbReference type="PANTHER" id="PTHR43790">
    <property type="entry name" value="CARBOHYDRATE TRANSPORT ATP-BINDING PROTEIN MG119-RELATED"/>
    <property type="match status" value="1"/>
</dbReference>
<dbReference type="PANTHER" id="PTHR43790:SF9">
    <property type="entry name" value="GALACTOFURANOSE TRANSPORTER ATP-BINDING PROTEIN YTFR"/>
    <property type="match status" value="1"/>
</dbReference>
<keyword evidence="4 6" id="KW-0067">ATP-binding</keyword>
<evidence type="ECO:0000256" key="4">
    <source>
        <dbReference type="ARBA" id="ARBA00022840"/>
    </source>
</evidence>
<name>A0ABN5PQG0_9ACTO</name>
<evidence type="ECO:0000313" key="7">
    <source>
        <dbReference type="Proteomes" id="UP000273001"/>
    </source>
</evidence>
<reference evidence="6 7" key="1">
    <citation type="submission" date="2018-09" db="EMBL/GenBank/DDBJ databases">
        <authorList>
            <person name="Li J."/>
        </authorList>
    </citation>
    <scope>NUCLEOTIDE SEQUENCE [LARGE SCALE GENOMIC DNA]</scope>
    <source>
        <strain evidence="6 7">2129</strain>
    </source>
</reference>
<evidence type="ECO:0000256" key="1">
    <source>
        <dbReference type="ARBA" id="ARBA00022448"/>
    </source>
</evidence>
<keyword evidence="1" id="KW-0813">Transport</keyword>
<evidence type="ECO:0000256" key="3">
    <source>
        <dbReference type="ARBA" id="ARBA00022741"/>
    </source>
</evidence>
<organism evidence="6 7">
    <name type="scientific">Actinomyces lilanjuaniae</name>
    <dbReference type="NCBI Taxonomy" id="2321394"/>
    <lineage>
        <taxon>Bacteria</taxon>
        <taxon>Bacillati</taxon>
        <taxon>Actinomycetota</taxon>
        <taxon>Actinomycetes</taxon>
        <taxon>Actinomycetales</taxon>
        <taxon>Actinomycetaceae</taxon>
        <taxon>Actinomyces</taxon>
    </lineage>
</organism>
<keyword evidence="3" id="KW-0547">Nucleotide-binding</keyword>
<protein>
    <submittedName>
        <fullName evidence="6">Sugar ABC transporter ATP-binding protein</fullName>
    </submittedName>
</protein>
<sequence>MTAGRPTAPTRPVVLAGRGVTKAYGATHALRGVDLEIHQGEVLALIGENGAGKSTLMKILSGVEQPSSGTVELDGQPVLLASPAQAVALGVAIIHQELSLCPNLSVVDNIFLGRELAGPTGVARRREREATRAVLERLGEEIDPDALVGDLSLGQQQLVEIARALDEDARVLIMDEPTSALSASEVEILFSVIRDLTSRGVAVVYISHHMDECLEVADTAVVLRDGWLVASRPVAEVDLPWIVRTMAGRDQSDLFPAITASPGQVVLQVEDLMVPDPANPSRLAVDTVSLSVREGEVVAVYGLMGAGRTELLETLAGRHRPAAGRILLDGRDVTATSVADRIDQGVVLAPEDRQADGLVQVMSVGSNMSLAALRRLTRAGAIHRRREAAEVGRGIEAVRVKTESASAPITSLSGGNQQKVVLAKVLMTAPRLVLLDEPTRGVDIGARSDIFATTAQIAGSGAGVLLATSELAEALQASTRLLVMARGRLVAELDPGTATRDQVMAATGEQLRTA</sequence>
<dbReference type="SMART" id="SM00382">
    <property type="entry name" value="AAA"/>
    <property type="match status" value="2"/>
</dbReference>
<dbReference type="InterPro" id="IPR027417">
    <property type="entry name" value="P-loop_NTPase"/>
</dbReference>
<dbReference type="SUPFAM" id="SSF52540">
    <property type="entry name" value="P-loop containing nucleoside triphosphate hydrolases"/>
    <property type="match status" value="2"/>
</dbReference>
<feature type="domain" description="ABC transporter" evidence="5">
    <location>
        <begin position="267"/>
        <end position="511"/>
    </location>
</feature>
<evidence type="ECO:0000256" key="2">
    <source>
        <dbReference type="ARBA" id="ARBA00022737"/>
    </source>
</evidence>
<dbReference type="InterPro" id="IPR003593">
    <property type="entry name" value="AAA+_ATPase"/>
</dbReference>
<dbReference type="RefSeq" id="WP_120203748.1">
    <property type="nucleotide sequence ID" value="NZ_CP032514.1"/>
</dbReference>
<dbReference type="InterPro" id="IPR017871">
    <property type="entry name" value="ABC_transporter-like_CS"/>
</dbReference>
<dbReference type="Proteomes" id="UP000273001">
    <property type="component" value="Chromosome"/>
</dbReference>
<dbReference type="GO" id="GO:0005524">
    <property type="term" value="F:ATP binding"/>
    <property type="evidence" value="ECO:0007669"/>
    <property type="project" value="UniProtKB-KW"/>
</dbReference>
<dbReference type="CDD" id="cd03216">
    <property type="entry name" value="ABC_Carb_Monos_I"/>
    <property type="match status" value="1"/>
</dbReference>
<evidence type="ECO:0000259" key="5">
    <source>
        <dbReference type="PROSITE" id="PS50893"/>
    </source>
</evidence>
<keyword evidence="2" id="KW-0677">Repeat</keyword>
<dbReference type="Gene3D" id="3.40.50.300">
    <property type="entry name" value="P-loop containing nucleotide triphosphate hydrolases"/>
    <property type="match status" value="2"/>
</dbReference>
<dbReference type="InterPro" id="IPR050107">
    <property type="entry name" value="ABC_carbohydrate_import_ATPase"/>
</dbReference>
<feature type="domain" description="ABC transporter" evidence="5">
    <location>
        <begin position="15"/>
        <end position="250"/>
    </location>
</feature>
<accession>A0ABN5PQG0</accession>
<dbReference type="PROSITE" id="PS00211">
    <property type="entry name" value="ABC_TRANSPORTER_1"/>
    <property type="match status" value="2"/>
</dbReference>
<keyword evidence="7" id="KW-1185">Reference proteome</keyword>
<gene>
    <name evidence="6" type="ORF">D5R93_02940</name>
</gene>
<evidence type="ECO:0000313" key="6">
    <source>
        <dbReference type="EMBL" id="AYD89269.1"/>
    </source>
</evidence>
<dbReference type="InterPro" id="IPR003439">
    <property type="entry name" value="ABC_transporter-like_ATP-bd"/>
</dbReference>
<dbReference type="CDD" id="cd03215">
    <property type="entry name" value="ABC_Carb_Monos_II"/>
    <property type="match status" value="1"/>
</dbReference>
<dbReference type="EMBL" id="CP032514">
    <property type="protein sequence ID" value="AYD89269.1"/>
    <property type="molecule type" value="Genomic_DNA"/>
</dbReference>